<feature type="domain" description="Xaa-Pro dipeptidyl-peptidase-like" evidence="2">
    <location>
        <begin position="54"/>
        <end position="188"/>
    </location>
</feature>
<organism evidence="3 4">
    <name type="scientific">Janthinobacterium psychrotolerans</name>
    <dbReference type="NCBI Taxonomy" id="1747903"/>
    <lineage>
        <taxon>Bacteria</taxon>
        <taxon>Pseudomonadati</taxon>
        <taxon>Pseudomonadota</taxon>
        <taxon>Betaproteobacteria</taxon>
        <taxon>Burkholderiales</taxon>
        <taxon>Oxalobacteraceae</taxon>
        <taxon>Janthinobacterium</taxon>
    </lineage>
</organism>
<dbReference type="Proteomes" id="UP000092713">
    <property type="component" value="Unassembled WGS sequence"/>
</dbReference>
<accession>A0A1A7C1U1</accession>
<dbReference type="PATRIC" id="fig|1747903.4.peg.3308"/>
<name>A0A1A7C1U1_9BURK</name>
<keyword evidence="4" id="KW-1185">Reference proteome</keyword>
<protein>
    <submittedName>
        <fullName evidence="3">Dienelactone hydrolase</fullName>
    </submittedName>
</protein>
<reference evidence="3 4" key="1">
    <citation type="submission" date="2016-04" db="EMBL/GenBank/DDBJ databases">
        <title>Draft genome sequence of Janthinobacterium psychrotolerans sp. nov., isolated from freshwater sediments in Denmark.</title>
        <authorList>
            <person name="Gong X."/>
            <person name="Skrivergaard S."/>
            <person name="Korsgaard B.S."/>
            <person name="Schreiber L."/>
            <person name="Marshall I.P."/>
            <person name="Finster K."/>
            <person name="Schramm A."/>
        </authorList>
    </citation>
    <scope>NUCLEOTIDE SEQUENCE [LARGE SCALE GENOMIC DNA]</scope>
    <source>
        <strain evidence="3 4">S3-2</strain>
    </source>
</reference>
<dbReference type="SUPFAM" id="SSF53474">
    <property type="entry name" value="alpha/beta-Hydrolases"/>
    <property type="match status" value="1"/>
</dbReference>
<keyword evidence="1 3" id="KW-0378">Hydrolase</keyword>
<evidence type="ECO:0000259" key="2">
    <source>
        <dbReference type="Pfam" id="PF02129"/>
    </source>
</evidence>
<dbReference type="AlphaFoldDB" id="A0A1A7C1U1"/>
<dbReference type="PANTHER" id="PTHR22946">
    <property type="entry name" value="DIENELACTONE HYDROLASE DOMAIN-CONTAINING PROTEIN-RELATED"/>
    <property type="match status" value="1"/>
</dbReference>
<dbReference type="Gene3D" id="3.40.50.1820">
    <property type="entry name" value="alpha/beta hydrolase"/>
    <property type="match status" value="1"/>
</dbReference>
<dbReference type="Pfam" id="PF02129">
    <property type="entry name" value="Peptidase_S15"/>
    <property type="match status" value="1"/>
</dbReference>
<comment type="caution">
    <text evidence="3">The sequence shown here is derived from an EMBL/GenBank/DDBJ whole genome shotgun (WGS) entry which is preliminary data.</text>
</comment>
<dbReference type="EMBL" id="LOCQ01000052">
    <property type="protein sequence ID" value="OBV39702.1"/>
    <property type="molecule type" value="Genomic_DNA"/>
</dbReference>
<proteinExistence type="predicted"/>
<dbReference type="InterPro" id="IPR050261">
    <property type="entry name" value="FrsA_esterase"/>
</dbReference>
<dbReference type="InterPro" id="IPR029058">
    <property type="entry name" value="AB_hydrolase_fold"/>
</dbReference>
<gene>
    <name evidence="3" type="ORF">ASR47_101193</name>
</gene>
<evidence type="ECO:0000313" key="4">
    <source>
        <dbReference type="Proteomes" id="UP000092713"/>
    </source>
</evidence>
<evidence type="ECO:0000256" key="1">
    <source>
        <dbReference type="ARBA" id="ARBA00022801"/>
    </source>
</evidence>
<sequence length="385" mass="41032">MELLIFPPACRLSLSLPLGLLFSLPMLVHASPLPLDAGLREEVIMLASGDGGHESLETTVFRPPGAGPFPLLLMNHGKQPGPARRQPRERFIYMATEFVRRGYAVMLPMRAGYAGSSGSYRDHGCDMAANAAGQARDVRDALAYARRQSWVDASRIVLAGQSYGGLAALSLATQRLPGVRGVLNFAGGLRIDDGACDWQAALTQAFAALGAASQVPSLWLYGENDAYFAPPLVRRLYQAYTAAGGQAELLAYGAFKRDAHLTLGSRDGVAVWLAPTERFLRRIGMPAAPVVALAEPAPLAATQFASRADIGAVPYLAESGRAAYRAFLNKLRPRAFAVSSSGAWGWAEEGESPDVRALDSCQQGSSAPCQLYVVDDNVVWPAGGQ</sequence>
<dbReference type="InterPro" id="IPR000383">
    <property type="entry name" value="Xaa-Pro-like_dom"/>
</dbReference>
<dbReference type="STRING" id="1747903.ASR47_101193"/>
<evidence type="ECO:0000313" key="3">
    <source>
        <dbReference type="EMBL" id="OBV39702.1"/>
    </source>
</evidence>
<dbReference type="PANTHER" id="PTHR22946:SF9">
    <property type="entry name" value="POLYKETIDE TRANSFERASE AF380"/>
    <property type="match status" value="1"/>
</dbReference>
<dbReference type="GO" id="GO:0052689">
    <property type="term" value="F:carboxylic ester hydrolase activity"/>
    <property type="evidence" value="ECO:0007669"/>
    <property type="project" value="UniProtKB-ARBA"/>
</dbReference>